<dbReference type="CDD" id="cd00223">
    <property type="entry name" value="TOPRIM_TopoIIB_SPO"/>
    <property type="match status" value="1"/>
</dbReference>
<evidence type="ECO:0000256" key="7">
    <source>
        <dbReference type="ARBA" id="ARBA00022842"/>
    </source>
</evidence>
<keyword evidence="6" id="KW-0479">Metal-binding</keyword>
<dbReference type="PRINTS" id="PR01551">
    <property type="entry name" value="SPO11HOMOLOG"/>
</dbReference>
<dbReference type="InterPro" id="IPR013048">
    <property type="entry name" value="Meiotic_Spo11"/>
</dbReference>
<sequence>MLIKNYMEEDVDSLNYSYSEQAMIQLARLESIIKKECDFDPEDDHRLFKFNPFDDIRSSERNTLEQKLKQALITLGSLLNAKNPTTVVDRRSSRNFKYGIHGVIRLKPRNNVKLVTMARRKCEFMLTIVDKITTLIEEDRYMSNRELYYKTASLTGFDTTQLSTVLDDLCCSLGCSRVHLRILNQPKGLVYGHLKFKLKDNESFDCLSTREGTRIPTPYIPITEIKSDAKCIIIIEKDSVLQKIIKQDKTTNFVDTYKVILFTARGYPDVNSRAFLNKVWLQLKIPIFVLTDADPHGAEIACCYKFGCYATASESAYLALPQVRWLGLLPSDVEKHQIPESKLVRLSANDNSKLKSLLKRPYLRRKPEWLDQLHLMRDRGTKAEIESIDIMGDYLTRTFIPNKLRFASWL</sequence>
<keyword evidence="10 12" id="KW-0413">Isomerase</keyword>
<dbReference type="Pfam" id="PF21180">
    <property type="entry name" value="TOP6A-Spo11_Toprim"/>
    <property type="match status" value="1"/>
</dbReference>
<dbReference type="SUPFAM" id="SSF56726">
    <property type="entry name" value="DNA topoisomerase IV, alpha subunit"/>
    <property type="match status" value="1"/>
</dbReference>
<evidence type="ECO:0000256" key="6">
    <source>
        <dbReference type="ARBA" id="ARBA00022723"/>
    </source>
</evidence>
<evidence type="ECO:0000256" key="4">
    <source>
        <dbReference type="ARBA" id="ARBA00006559"/>
    </source>
</evidence>
<dbReference type="GO" id="GO:0042138">
    <property type="term" value="P:meiotic DNA double-strand break formation"/>
    <property type="evidence" value="ECO:0007669"/>
    <property type="project" value="InterPro"/>
</dbReference>
<dbReference type="PRINTS" id="PR01550">
    <property type="entry name" value="TOP6AFAMILY"/>
</dbReference>
<dbReference type="EC" id="5.6.2.2" evidence="5"/>
<organism evidence="15">
    <name type="scientific">Aceria tosichella</name>
    <name type="common">wheat curl mite</name>
    <dbReference type="NCBI Taxonomy" id="561515"/>
    <lineage>
        <taxon>Eukaryota</taxon>
        <taxon>Metazoa</taxon>
        <taxon>Ecdysozoa</taxon>
        <taxon>Arthropoda</taxon>
        <taxon>Chelicerata</taxon>
        <taxon>Arachnida</taxon>
        <taxon>Acari</taxon>
        <taxon>Acariformes</taxon>
        <taxon>Trombidiformes</taxon>
        <taxon>Prostigmata</taxon>
        <taxon>Eupodina</taxon>
        <taxon>Eriophyoidea</taxon>
        <taxon>Eriophyidae</taxon>
        <taxon>Eriophyinae</taxon>
        <taxon>Aceriini</taxon>
        <taxon>Aceria</taxon>
    </lineage>
</organism>
<dbReference type="GO" id="GO:0000228">
    <property type="term" value="C:nuclear chromosome"/>
    <property type="evidence" value="ECO:0007669"/>
    <property type="project" value="TreeGrafter"/>
</dbReference>
<dbReference type="Gene3D" id="3.40.1360.10">
    <property type="match status" value="1"/>
</dbReference>
<evidence type="ECO:0000259" key="14">
    <source>
        <dbReference type="Pfam" id="PF21180"/>
    </source>
</evidence>
<dbReference type="PROSITE" id="PS52041">
    <property type="entry name" value="TOPO_IIB"/>
    <property type="match status" value="1"/>
</dbReference>
<keyword evidence="11" id="KW-0539">Nucleus</keyword>
<keyword evidence="7" id="KW-0460">Magnesium</keyword>
<dbReference type="GO" id="GO:0003677">
    <property type="term" value="F:DNA binding"/>
    <property type="evidence" value="ECO:0007669"/>
    <property type="project" value="UniProtKB-UniRule"/>
</dbReference>
<dbReference type="InterPro" id="IPR002815">
    <property type="entry name" value="Spo11/TopoVI_A"/>
</dbReference>
<dbReference type="InterPro" id="IPR036388">
    <property type="entry name" value="WH-like_DNA-bd_sf"/>
</dbReference>
<accession>A0A6G1SMX2</accession>
<dbReference type="GO" id="GO:0005524">
    <property type="term" value="F:ATP binding"/>
    <property type="evidence" value="ECO:0007669"/>
    <property type="project" value="InterPro"/>
</dbReference>
<evidence type="ECO:0000256" key="8">
    <source>
        <dbReference type="ARBA" id="ARBA00023029"/>
    </source>
</evidence>
<dbReference type="PANTHER" id="PTHR10848">
    <property type="entry name" value="MEIOTIC RECOMBINATION PROTEIN SPO11"/>
    <property type="match status" value="1"/>
</dbReference>
<reference evidence="15" key="1">
    <citation type="submission" date="2018-10" db="EMBL/GenBank/DDBJ databases">
        <title>Transcriptome assembly of Aceria tosichella (Wheat curl mite) Type 2.</title>
        <authorList>
            <person name="Scully E.D."/>
            <person name="Geib S.M."/>
            <person name="Palmer N.A."/>
            <person name="Gupta A.K."/>
            <person name="Sarath G."/>
            <person name="Tatineni S."/>
        </authorList>
    </citation>
    <scope>NUCLEOTIDE SEQUENCE</scope>
    <source>
        <strain evidence="15">LincolnNE</strain>
    </source>
</reference>
<evidence type="ECO:0000256" key="2">
    <source>
        <dbReference type="ARBA" id="ARBA00001946"/>
    </source>
</evidence>
<comment type="similarity">
    <text evidence="4 12">Belongs to the TOP6A family.</text>
</comment>
<evidence type="ECO:0000256" key="3">
    <source>
        <dbReference type="ARBA" id="ARBA00004123"/>
    </source>
</evidence>
<dbReference type="PANTHER" id="PTHR10848:SF0">
    <property type="entry name" value="MEIOTIC RECOMBINATION PROTEIN SPO11"/>
    <property type="match status" value="1"/>
</dbReference>
<evidence type="ECO:0000256" key="5">
    <source>
        <dbReference type="ARBA" id="ARBA00012895"/>
    </source>
</evidence>
<dbReference type="EMBL" id="GGYP01006482">
    <property type="protein sequence ID" value="MDE51253.1"/>
    <property type="molecule type" value="Transcribed_RNA"/>
</dbReference>
<evidence type="ECO:0000259" key="13">
    <source>
        <dbReference type="Pfam" id="PF04406"/>
    </source>
</evidence>
<protein>
    <recommendedName>
        <fullName evidence="5">DNA topoisomerase (ATP-hydrolyzing)</fullName>
        <ecNumber evidence="5">5.6.2.2</ecNumber>
    </recommendedName>
</protein>
<comment type="cofactor">
    <cofactor evidence="2">
        <name>Mg(2+)</name>
        <dbReference type="ChEBI" id="CHEBI:18420"/>
    </cofactor>
</comment>
<name>A0A6G1SMX2_9ACAR</name>
<dbReference type="AlphaFoldDB" id="A0A6G1SMX2"/>
<evidence type="ECO:0000313" key="15">
    <source>
        <dbReference type="EMBL" id="MDE51253.1"/>
    </source>
</evidence>
<dbReference type="Pfam" id="PF04406">
    <property type="entry name" value="TP6A_N"/>
    <property type="match status" value="1"/>
</dbReference>
<gene>
    <name evidence="15" type="primary">Spo11_1</name>
    <name evidence="15" type="ORF">g.91</name>
</gene>
<comment type="subcellular location">
    <subcellularLocation>
        <location evidence="3">Nucleus</location>
    </subcellularLocation>
</comment>
<keyword evidence="8 12" id="KW-0799">Topoisomerase</keyword>
<evidence type="ECO:0000256" key="10">
    <source>
        <dbReference type="ARBA" id="ARBA00023235"/>
    </source>
</evidence>
<feature type="active site" description="O-(5'-phospho-DNA)-tyrosine intermediate" evidence="12">
    <location>
        <position position="149"/>
    </location>
</feature>
<proteinExistence type="inferred from homology"/>
<dbReference type="GO" id="GO:0046872">
    <property type="term" value="F:metal ion binding"/>
    <property type="evidence" value="ECO:0007669"/>
    <property type="project" value="UniProtKB-KW"/>
</dbReference>
<dbReference type="InterPro" id="IPR034136">
    <property type="entry name" value="TOPRIM_Topo6A/Spo11"/>
</dbReference>
<evidence type="ECO:0000256" key="11">
    <source>
        <dbReference type="ARBA" id="ARBA00023242"/>
    </source>
</evidence>
<keyword evidence="9 12" id="KW-0238">DNA-binding</keyword>
<evidence type="ECO:0000256" key="12">
    <source>
        <dbReference type="PROSITE-ProRule" id="PRU01385"/>
    </source>
</evidence>
<dbReference type="InterPro" id="IPR013049">
    <property type="entry name" value="Spo11/TopoVI_A_N"/>
</dbReference>
<evidence type="ECO:0000256" key="9">
    <source>
        <dbReference type="ARBA" id="ARBA00023125"/>
    </source>
</evidence>
<dbReference type="GO" id="GO:0007131">
    <property type="term" value="P:reciprocal meiotic recombination"/>
    <property type="evidence" value="ECO:0007669"/>
    <property type="project" value="TreeGrafter"/>
</dbReference>
<comment type="catalytic activity">
    <reaction evidence="1 12">
        <text>ATP-dependent breakage, passage and rejoining of double-stranded DNA.</text>
        <dbReference type="EC" id="5.6.2.2"/>
    </reaction>
</comment>
<dbReference type="GO" id="GO:0003918">
    <property type="term" value="F:DNA topoisomerase type II (double strand cut, ATP-hydrolyzing) activity"/>
    <property type="evidence" value="ECO:0007669"/>
    <property type="project" value="UniProtKB-UniRule"/>
</dbReference>
<evidence type="ECO:0000256" key="1">
    <source>
        <dbReference type="ARBA" id="ARBA00000185"/>
    </source>
</evidence>
<dbReference type="GO" id="GO:0000706">
    <property type="term" value="P:meiotic DNA double-strand break processing"/>
    <property type="evidence" value="ECO:0007669"/>
    <property type="project" value="TreeGrafter"/>
</dbReference>
<dbReference type="InterPro" id="IPR036078">
    <property type="entry name" value="Spo11/TopoVI_A_sf"/>
</dbReference>
<feature type="domain" description="Topoisomerase 6 subunit A/Spo11 TOPRIM" evidence="14">
    <location>
        <begin position="232"/>
        <end position="404"/>
    </location>
</feature>
<feature type="domain" description="Spo11/DNA topoisomerase VI subunit A N-terminal" evidence="13">
    <location>
        <begin position="121"/>
        <end position="182"/>
    </location>
</feature>
<dbReference type="Gene3D" id="1.10.10.10">
    <property type="entry name" value="Winged helix-like DNA-binding domain superfamily/Winged helix DNA-binding domain"/>
    <property type="match status" value="1"/>
</dbReference>